<protein>
    <submittedName>
        <fullName evidence="1">Uncharacterized protein</fullName>
    </submittedName>
</protein>
<keyword evidence="2" id="KW-1185">Reference proteome</keyword>
<organism evidence="1 2">
    <name type="scientific">Porphyromonas uenonis 60-3</name>
    <dbReference type="NCBI Taxonomy" id="596327"/>
    <lineage>
        <taxon>Bacteria</taxon>
        <taxon>Pseudomonadati</taxon>
        <taxon>Bacteroidota</taxon>
        <taxon>Bacteroidia</taxon>
        <taxon>Bacteroidales</taxon>
        <taxon>Porphyromonadaceae</taxon>
        <taxon>Porphyromonas</taxon>
    </lineage>
</organism>
<name>C2M994_9PORP</name>
<comment type="caution">
    <text evidence="1">The sequence shown here is derived from an EMBL/GenBank/DDBJ whole genome shotgun (WGS) entry which is preliminary data.</text>
</comment>
<dbReference type="AlphaFoldDB" id="C2M994"/>
<accession>C2M994</accession>
<proteinExistence type="predicted"/>
<sequence length="56" mass="6533">MRPYSRYSSRFDGDGRTIERSYSRYSSRFNGDGRTTVRPYISLHVSSLNMRATFSS</sequence>
<dbReference type="EMBL" id="ACLR01000013">
    <property type="protein sequence ID" value="EEK17703.1"/>
    <property type="molecule type" value="Genomic_DNA"/>
</dbReference>
<dbReference type="Proteomes" id="UP000003303">
    <property type="component" value="Unassembled WGS sequence"/>
</dbReference>
<reference evidence="1 2" key="1">
    <citation type="submission" date="2009-04" db="EMBL/GenBank/DDBJ databases">
        <authorList>
            <person name="Sebastian Y."/>
            <person name="Madupu R."/>
            <person name="Durkin A.S."/>
            <person name="Torralba M."/>
            <person name="Methe B."/>
            <person name="Sutton G.G."/>
            <person name="Strausberg R.L."/>
            <person name="Nelson K.E."/>
        </authorList>
    </citation>
    <scope>NUCLEOTIDE SEQUENCE [LARGE SCALE GENOMIC DNA]</scope>
    <source>
        <strain evidence="1 2">60-3</strain>
    </source>
</reference>
<gene>
    <name evidence="1" type="ORF">PORUE0001_1481</name>
</gene>
<evidence type="ECO:0000313" key="1">
    <source>
        <dbReference type="EMBL" id="EEK17703.1"/>
    </source>
</evidence>
<evidence type="ECO:0000313" key="2">
    <source>
        <dbReference type="Proteomes" id="UP000003303"/>
    </source>
</evidence>